<dbReference type="InterPro" id="IPR008271">
    <property type="entry name" value="Ser/Thr_kinase_AS"/>
</dbReference>
<evidence type="ECO:0000256" key="9">
    <source>
        <dbReference type="ARBA" id="ARBA00022777"/>
    </source>
</evidence>
<dbReference type="GO" id="GO:0009882">
    <property type="term" value="F:blue light photoreceptor activity"/>
    <property type="evidence" value="ECO:0007669"/>
    <property type="project" value="UniProtKB-ARBA"/>
</dbReference>
<dbReference type="AlphaFoldDB" id="A0A126X1Z7"/>
<dbReference type="PROSITE" id="PS00108">
    <property type="entry name" value="PROTEIN_KINASE_ST"/>
    <property type="match status" value="1"/>
</dbReference>
<evidence type="ECO:0000256" key="10">
    <source>
        <dbReference type="ARBA" id="ARBA00022840"/>
    </source>
</evidence>
<dbReference type="PANTHER" id="PTHR45637">
    <property type="entry name" value="FLIPPASE KINASE 1-RELATED"/>
    <property type="match status" value="1"/>
</dbReference>
<feature type="domain" description="Protein kinase" evidence="14">
    <location>
        <begin position="226"/>
        <end position="563"/>
    </location>
</feature>
<organism evidence="17">
    <name type="scientific">Pyramimonas parkeae</name>
    <dbReference type="NCBI Taxonomy" id="36894"/>
    <lineage>
        <taxon>Eukaryota</taxon>
        <taxon>Viridiplantae</taxon>
        <taxon>Chlorophyta</taxon>
        <taxon>Pyramimonadophyceae</taxon>
        <taxon>Pyramimonadales</taxon>
        <taxon>Pyramimonadaceae</taxon>
        <taxon>Pyramimonas</taxon>
        <taxon>Pyramimonas subgen. Trichocystis</taxon>
    </lineage>
</organism>
<dbReference type="SUPFAM" id="SSF55785">
    <property type="entry name" value="PYP-like sensor domain (PAS domain)"/>
    <property type="match status" value="1"/>
</dbReference>
<proteinExistence type="evidence at transcript level"/>
<keyword evidence="7" id="KW-0808">Transferase</keyword>
<dbReference type="InterPro" id="IPR000719">
    <property type="entry name" value="Prot_kinase_dom"/>
</dbReference>
<reference evidence="17" key="1">
    <citation type="journal article" date="2016" name="Proc. Natl. Acad. Sci. U.S.A.">
        <title>Functional and topological diversity of LOV domain photoreceptors.</title>
        <authorList>
            <person name="Glantz S.T."/>
            <person name="Carpenter E.J."/>
            <person name="Melkonian M."/>
            <person name="Gardner K.H."/>
            <person name="Boyden E.S."/>
            <person name="Wong G.K."/>
            <person name="Chow B.Y."/>
        </authorList>
    </citation>
    <scope>NUCLEOTIDE SEQUENCE</scope>
    <source>
        <strain evidence="17">TNAW_2001316</strain>
    </source>
</reference>
<keyword evidence="9" id="KW-0418">Kinase</keyword>
<feature type="region of interest" description="Disordered" evidence="13">
    <location>
        <begin position="387"/>
        <end position="416"/>
    </location>
</feature>
<dbReference type="InterPro" id="IPR000014">
    <property type="entry name" value="PAS"/>
</dbReference>
<comment type="similarity">
    <text evidence="2">Belongs to the protein kinase superfamily. AGC Ser/Thr protein kinase family.</text>
</comment>
<keyword evidence="6" id="KW-0716">Sensory transduction</keyword>
<evidence type="ECO:0000259" key="14">
    <source>
        <dbReference type="PROSITE" id="PS50011"/>
    </source>
</evidence>
<dbReference type="InterPro" id="IPR035965">
    <property type="entry name" value="PAS-like_dom_sf"/>
</dbReference>
<feature type="region of interest" description="Disordered" evidence="13">
    <location>
        <begin position="1"/>
        <end position="34"/>
    </location>
</feature>
<keyword evidence="8" id="KW-0547">Nucleotide-binding</keyword>
<keyword evidence="5" id="KW-0600">Photoreceptor protein</keyword>
<dbReference type="InterPro" id="IPR011009">
    <property type="entry name" value="Kinase-like_dom_sf"/>
</dbReference>
<evidence type="ECO:0000256" key="3">
    <source>
        <dbReference type="ARBA" id="ARBA00012513"/>
    </source>
</evidence>
<protein>
    <recommendedName>
        <fullName evidence="3">non-specific serine/threonine protein kinase</fullName>
        <ecNumber evidence="3">2.7.11.1</ecNumber>
    </recommendedName>
</protein>
<dbReference type="NCBIfam" id="TIGR00229">
    <property type="entry name" value="sensory_box"/>
    <property type="match status" value="1"/>
</dbReference>
<dbReference type="GO" id="GO:0005524">
    <property type="term" value="F:ATP binding"/>
    <property type="evidence" value="ECO:0007669"/>
    <property type="project" value="UniProtKB-KW"/>
</dbReference>
<dbReference type="SMART" id="SM00220">
    <property type="entry name" value="S_TKc"/>
    <property type="match status" value="1"/>
</dbReference>
<dbReference type="Gene3D" id="3.30.450.20">
    <property type="entry name" value="PAS domain"/>
    <property type="match status" value="1"/>
</dbReference>
<dbReference type="FunFam" id="1.10.510.10:FF:000294">
    <property type="entry name" value="Serine/threonine-protein kinase OXI1"/>
    <property type="match status" value="1"/>
</dbReference>
<evidence type="ECO:0000313" key="17">
    <source>
        <dbReference type="EMBL" id="AML78745.1"/>
    </source>
</evidence>
<feature type="domain" description="PAS" evidence="15">
    <location>
        <begin position="31"/>
        <end position="104"/>
    </location>
</feature>
<evidence type="ECO:0000256" key="8">
    <source>
        <dbReference type="ARBA" id="ARBA00022741"/>
    </source>
</evidence>
<dbReference type="PROSITE" id="PS50011">
    <property type="entry name" value="PROTEIN_KINASE_DOM"/>
    <property type="match status" value="1"/>
</dbReference>
<name>A0A126X1Z7_9CHLO</name>
<dbReference type="SUPFAM" id="SSF56112">
    <property type="entry name" value="Protein kinase-like (PK-like)"/>
    <property type="match status" value="1"/>
</dbReference>
<evidence type="ECO:0000256" key="11">
    <source>
        <dbReference type="ARBA" id="ARBA00047899"/>
    </source>
</evidence>
<evidence type="ECO:0000256" key="13">
    <source>
        <dbReference type="SAM" id="MobiDB-lite"/>
    </source>
</evidence>
<accession>A0A126X1Z7</accession>
<dbReference type="GO" id="GO:0004674">
    <property type="term" value="F:protein serine/threonine kinase activity"/>
    <property type="evidence" value="ECO:0007669"/>
    <property type="project" value="UniProtKB-KW"/>
</dbReference>
<keyword evidence="10" id="KW-0067">ATP-binding</keyword>
<feature type="domain" description="PAC" evidence="16">
    <location>
        <begin position="105"/>
        <end position="159"/>
    </location>
</feature>
<evidence type="ECO:0000259" key="15">
    <source>
        <dbReference type="PROSITE" id="PS50112"/>
    </source>
</evidence>
<comment type="catalytic activity">
    <reaction evidence="11">
        <text>L-threonyl-[protein] + ATP = O-phospho-L-threonyl-[protein] + ADP + H(+)</text>
        <dbReference type="Rhea" id="RHEA:46608"/>
        <dbReference type="Rhea" id="RHEA-COMP:11060"/>
        <dbReference type="Rhea" id="RHEA-COMP:11605"/>
        <dbReference type="ChEBI" id="CHEBI:15378"/>
        <dbReference type="ChEBI" id="CHEBI:30013"/>
        <dbReference type="ChEBI" id="CHEBI:30616"/>
        <dbReference type="ChEBI" id="CHEBI:61977"/>
        <dbReference type="ChEBI" id="CHEBI:456216"/>
        <dbReference type="EC" id="2.7.11.1"/>
    </reaction>
</comment>
<dbReference type="Pfam" id="PF00069">
    <property type="entry name" value="Pkinase"/>
    <property type="match status" value="2"/>
</dbReference>
<dbReference type="Gene3D" id="1.10.510.10">
    <property type="entry name" value="Transferase(Phosphotransferase) domain 1"/>
    <property type="match status" value="2"/>
</dbReference>
<dbReference type="PROSITE" id="PS50113">
    <property type="entry name" value="PAC"/>
    <property type="match status" value="1"/>
</dbReference>
<feature type="compositionally biased region" description="Polar residues" evidence="13">
    <location>
        <begin position="403"/>
        <end position="414"/>
    </location>
</feature>
<sequence>MPKIDTGSGSGKGSGSSDAGAALPPVPGHRSGLDLGTTLERIQRNFVVSDPSLPDNPIVFASDDFLQLTGYSREEVLGRNCRFLQGPDTDARAVQEIRSAINNQSECTVRLLNYRKDGSKFWNMFTLAPVFDHNGATRFFVGIQGNVNDDTKEVPDADADAIFDQSKMVNQEVSGAVNKISRGQSTFQGFEINDAIKPKPHKRRDQGWTQILSVSSEDEPLTKDHFKIIKTLGKGDVGTVHLVSLDGSQGGKGPAGKCLFALKSLKKEEMQKRNKLGRVKTEKTILESLDHPFLPTLYAKFQTESNLYFLMDYQGNGDLYQLLVSQPKCRFTETQMRFYASEMLLALQYMHLLGFVHRDLKPENVLLSESGHLVLSDFDLSYNADTSPRIHNASGPPPCPTKMRSQTSLASPSKSGARASSFACGCSETSEVKQVRQRSSNYSRGGESQFTLSAEPVGRTNSFVGTKEYLAPEIISGVGHGAPVDWWSFGIFMYELCTGTTPFKAKTREATFHRVLNDPVSFPNEPRLSLHLKDLISKLLTKDPDLRLGTKHGAEELLQHPFFAPVDFALLRQTTPPFSGDIKAQKSASGKPFSSY</sequence>
<evidence type="ECO:0000256" key="1">
    <source>
        <dbReference type="ARBA" id="ARBA00001917"/>
    </source>
</evidence>
<evidence type="ECO:0000256" key="2">
    <source>
        <dbReference type="ARBA" id="ARBA00009903"/>
    </source>
</evidence>
<keyword evidence="5" id="KW-0157">Chromophore</keyword>
<keyword evidence="5" id="KW-0675">Receptor</keyword>
<dbReference type="Gene3D" id="3.30.200.20">
    <property type="entry name" value="Phosphorylase Kinase, domain 1"/>
    <property type="match status" value="1"/>
</dbReference>
<evidence type="ECO:0000256" key="4">
    <source>
        <dbReference type="ARBA" id="ARBA00022527"/>
    </source>
</evidence>
<evidence type="ECO:0000256" key="6">
    <source>
        <dbReference type="ARBA" id="ARBA00022606"/>
    </source>
</evidence>
<evidence type="ECO:0000256" key="12">
    <source>
        <dbReference type="ARBA" id="ARBA00048679"/>
    </source>
</evidence>
<dbReference type="Pfam" id="PF13426">
    <property type="entry name" value="PAS_9"/>
    <property type="match status" value="1"/>
</dbReference>
<dbReference type="EC" id="2.7.11.1" evidence="3"/>
<evidence type="ECO:0000259" key="16">
    <source>
        <dbReference type="PROSITE" id="PS50113"/>
    </source>
</evidence>
<dbReference type="CDD" id="cd00130">
    <property type="entry name" value="PAS"/>
    <property type="match status" value="1"/>
</dbReference>
<evidence type="ECO:0000256" key="5">
    <source>
        <dbReference type="ARBA" id="ARBA00022543"/>
    </source>
</evidence>
<comment type="cofactor">
    <cofactor evidence="1">
        <name>FMN</name>
        <dbReference type="ChEBI" id="CHEBI:58210"/>
    </cofactor>
</comment>
<dbReference type="EMBL" id="KU701085">
    <property type="protein sequence ID" value="AML78745.1"/>
    <property type="molecule type" value="mRNA"/>
</dbReference>
<comment type="catalytic activity">
    <reaction evidence="12">
        <text>L-seryl-[protein] + ATP = O-phospho-L-seryl-[protein] + ADP + H(+)</text>
        <dbReference type="Rhea" id="RHEA:17989"/>
        <dbReference type="Rhea" id="RHEA-COMP:9863"/>
        <dbReference type="Rhea" id="RHEA-COMP:11604"/>
        <dbReference type="ChEBI" id="CHEBI:15378"/>
        <dbReference type="ChEBI" id="CHEBI:29999"/>
        <dbReference type="ChEBI" id="CHEBI:30616"/>
        <dbReference type="ChEBI" id="CHEBI:83421"/>
        <dbReference type="ChEBI" id="CHEBI:456216"/>
        <dbReference type="EC" id="2.7.11.1"/>
    </reaction>
</comment>
<dbReference type="InterPro" id="IPR000700">
    <property type="entry name" value="PAS-assoc_C"/>
</dbReference>
<evidence type="ECO:0000256" key="7">
    <source>
        <dbReference type="ARBA" id="ARBA00022679"/>
    </source>
</evidence>
<keyword evidence="4" id="KW-0723">Serine/threonine-protein kinase</keyword>
<dbReference type="PROSITE" id="PS50112">
    <property type="entry name" value="PAS"/>
    <property type="match status" value="1"/>
</dbReference>